<sequence>MNTTITVRSVDPSDKFWLQREAKAKGVSMEELVRRLIHEKRQKSEARQLPSEVFRHFFGQEHGIELPSRSQYNYQHIEFADEKKL</sequence>
<reference evidence="2" key="1">
    <citation type="journal article" date="2019" name="Int. J. Syst. Evol. Microbiol.">
        <title>The Global Catalogue of Microorganisms (GCM) 10K type strain sequencing project: providing services to taxonomists for standard genome sequencing and annotation.</title>
        <authorList>
            <consortium name="The Broad Institute Genomics Platform"/>
            <consortium name="The Broad Institute Genome Sequencing Center for Infectious Disease"/>
            <person name="Wu L."/>
            <person name="Ma J."/>
        </authorList>
    </citation>
    <scope>NUCLEOTIDE SEQUENCE [LARGE SCALE GENOMIC DNA]</scope>
    <source>
        <strain evidence="2">IBRC 10765</strain>
    </source>
</reference>
<dbReference type="Proteomes" id="UP001595617">
    <property type="component" value="Unassembled WGS sequence"/>
</dbReference>
<evidence type="ECO:0000313" key="1">
    <source>
        <dbReference type="EMBL" id="MFC3851770.1"/>
    </source>
</evidence>
<dbReference type="RefSeq" id="WP_380693157.1">
    <property type="nucleotide sequence ID" value="NZ_JBHRYR010000002.1"/>
</dbReference>
<gene>
    <name evidence="1" type="ORF">ACFOOG_02890</name>
</gene>
<dbReference type="InterPro" id="IPR010985">
    <property type="entry name" value="Ribbon_hlx_hlx"/>
</dbReference>
<proteinExistence type="predicted"/>
<evidence type="ECO:0008006" key="3">
    <source>
        <dbReference type="Google" id="ProtNLM"/>
    </source>
</evidence>
<keyword evidence="2" id="KW-1185">Reference proteome</keyword>
<protein>
    <recommendedName>
        <fullName evidence="3">Ribbon-helix-helix protein CopG domain-containing protein</fullName>
    </recommendedName>
</protein>
<dbReference type="SUPFAM" id="SSF47598">
    <property type="entry name" value="Ribbon-helix-helix"/>
    <property type="match status" value="1"/>
</dbReference>
<evidence type="ECO:0000313" key="2">
    <source>
        <dbReference type="Proteomes" id="UP001595617"/>
    </source>
</evidence>
<name>A0ABV7ZUB9_9GAMM</name>
<comment type="caution">
    <text evidence="1">The sequence shown here is derived from an EMBL/GenBank/DDBJ whole genome shotgun (WGS) entry which is preliminary data.</text>
</comment>
<dbReference type="EMBL" id="JBHRYR010000002">
    <property type="protein sequence ID" value="MFC3851770.1"/>
    <property type="molecule type" value="Genomic_DNA"/>
</dbReference>
<accession>A0ABV7ZUB9</accession>
<organism evidence="1 2">
    <name type="scientific">Saccharospirillum mangrovi</name>
    <dbReference type="NCBI Taxonomy" id="2161747"/>
    <lineage>
        <taxon>Bacteria</taxon>
        <taxon>Pseudomonadati</taxon>
        <taxon>Pseudomonadota</taxon>
        <taxon>Gammaproteobacteria</taxon>
        <taxon>Oceanospirillales</taxon>
        <taxon>Saccharospirillaceae</taxon>
        <taxon>Saccharospirillum</taxon>
    </lineage>
</organism>